<feature type="region of interest" description="Disordered" evidence="2">
    <location>
        <begin position="87"/>
        <end position="264"/>
    </location>
</feature>
<feature type="compositionally biased region" description="Polar residues" evidence="2">
    <location>
        <begin position="428"/>
        <end position="469"/>
    </location>
</feature>
<feature type="compositionally biased region" description="Polar residues" evidence="2">
    <location>
        <begin position="364"/>
        <end position="377"/>
    </location>
</feature>
<feature type="non-terminal residue" evidence="4">
    <location>
        <position position="1"/>
    </location>
</feature>
<feature type="compositionally biased region" description="Gly residues" evidence="2">
    <location>
        <begin position="413"/>
        <end position="423"/>
    </location>
</feature>
<dbReference type="AlphaFoldDB" id="A0AAN4ZDG1"/>
<evidence type="ECO:0000256" key="1">
    <source>
        <dbReference type="ARBA" id="ARBA00022737"/>
    </source>
</evidence>
<dbReference type="InterPro" id="IPR008160">
    <property type="entry name" value="Collagen"/>
</dbReference>
<feature type="compositionally biased region" description="Pro residues" evidence="2">
    <location>
        <begin position="682"/>
        <end position="699"/>
    </location>
</feature>
<keyword evidence="3" id="KW-0812">Transmembrane</keyword>
<feature type="compositionally biased region" description="Polar residues" evidence="2">
    <location>
        <begin position="496"/>
        <end position="507"/>
    </location>
</feature>
<evidence type="ECO:0000313" key="5">
    <source>
        <dbReference type="Proteomes" id="UP001328107"/>
    </source>
</evidence>
<feature type="compositionally biased region" description="Polar residues" evidence="2">
    <location>
        <begin position="561"/>
        <end position="574"/>
    </location>
</feature>
<feature type="compositionally biased region" description="Low complexity" evidence="2">
    <location>
        <begin position="289"/>
        <end position="322"/>
    </location>
</feature>
<feature type="region of interest" description="Disordered" evidence="2">
    <location>
        <begin position="278"/>
        <end position="705"/>
    </location>
</feature>
<gene>
    <name evidence="4" type="ORF">PMAYCL1PPCAC_06688</name>
</gene>
<name>A0AAN4ZDG1_9BILA</name>
<organism evidence="4 5">
    <name type="scientific">Pristionchus mayeri</name>
    <dbReference type="NCBI Taxonomy" id="1317129"/>
    <lineage>
        <taxon>Eukaryota</taxon>
        <taxon>Metazoa</taxon>
        <taxon>Ecdysozoa</taxon>
        <taxon>Nematoda</taxon>
        <taxon>Chromadorea</taxon>
        <taxon>Rhabditida</taxon>
        <taxon>Rhabditina</taxon>
        <taxon>Diplogasteromorpha</taxon>
        <taxon>Diplogasteroidea</taxon>
        <taxon>Neodiplogasteridae</taxon>
        <taxon>Pristionchus</taxon>
    </lineage>
</organism>
<feature type="compositionally biased region" description="Basic and acidic residues" evidence="2">
    <location>
        <begin position="96"/>
        <end position="106"/>
    </location>
</feature>
<dbReference type="PANTHER" id="PTHR24637:SF388">
    <property type="entry name" value="NEMATODE CUTICLE COLLAGEN N-TERMINAL DOMAIN-CONTAINING PROTEIN"/>
    <property type="match status" value="1"/>
</dbReference>
<protein>
    <recommendedName>
        <fullName evidence="6">Collagen</fullName>
    </recommendedName>
</protein>
<feature type="compositionally biased region" description="Polar residues" evidence="2">
    <location>
        <begin position="523"/>
        <end position="542"/>
    </location>
</feature>
<dbReference type="Pfam" id="PF01391">
    <property type="entry name" value="Collagen"/>
    <property type="match status" value="1"/>
</dbReference>
<feature type="compositionally biased region" description="Basic and acidic residues" evidence="2">
    <location>
        <begin position="348"/>
        <end position="363"/>
    </location>
</feature>
<dbReference type="PANTHER" id="PTHR24637">
    <property type="entry name" value="COLLAGEN"/>
    <property type="match status" value="1"/>
</dbReference>
<reference evidence="5" key="1">
    <citation type="submission" date="2022-10" db="EMBL/GenBank/DDBJ databases">
        <title>Genome assembly of Pristionchus species.</title>
        <authorList>
            <person name="Yoshida K."/>
            <person name="Sommer R.J."/>
        </authorList>
    </citation>
    <scope>NUCLEOTIDE SEQUENCE [LARGE SCALE GENOMIC DNA]</scope>
    <source>
        <strain evidence="5">RS5460</strain>
    </source>
</reference>
<sequence length="773" mass="82832">SQDPPWILMFSPRWTLIISTIFSTLTLLILIISLPLFFNRMLKSNSLMLSQLSICQIESHSLIKELSKVQHLRKSRQVELGSCCSCQQGAAGEAGPRGREGEDGRPGRIGVNGRNGKDGRYIDPPPRLNDESCQKCPPSPPGAPGDPGPKGPRGPPGKSGIPGIAGKGGRKGPPGPEGIRGVPGSIGRPGARGDRGKVLMGAPQGPPGPVGPVGPRGKPGLDGRFVPVHNESSDPCLSREGRPGNNGINGDRGGQGMRGRAGETGSCAHCASLERPAYPVESNEPKNNTSSSPPSHTPTLHPLSSTSPLPSSTSTVPPSTTHMDYDYNDRIYETPEEHIHSIPHQPKHGYESKEIEKYYENSREVTQSPSSPSSNQDGPILPPRDQSGDDVQQPPTKEAAEPTVTTSTPEYGGSDGSFIGYGGPEEPQPTTDYSNQVATAPSHQPTVYSNPNLTPNHNAYDYGSNTSTPSPQPKHETPPSPSAGYESSIGDHLTPLESTTLPHSTIYEQEPPSQPKEDYSGAEFSTQSIPGNTSPQEPSTHVYNPPQEHLSHLQETHQEPTHQGYSTPENTPDSGYNAPREPQTTTTKDYGGSEGSFAGYGGPESNEDQPRTIPGIRIDQSQYKSEEVYSGPSYPSIPLSLPSTPSPSLHPSSVPSPSIPGYDSAYESYSHPSSQYSSNPLPSYPSYPSPSPPPPPPRASVPTVPSYSNIYPAMPQYPPYRNTFSFPQLMNRELVYPPPGHNSLPANYQAYRAVPRSGWKIEGAPNRQFVPSI</sequence>
<feature type="compositionally biased region" description="Gly residues" evidence="2">
    <location>
        <begin position="250"/>
        <end position="259"/>
    </location>
</feature>
<keyword evidence="3" id="KW-1133">Transmembrane helix</keyword>
<feature type="compositionally biased region" description="Pro residues" evidence="2">
    <location>
        <begin position="137"/>
        <end position="155"/>
    </location>
</feature>
<evidence type="ECO:0000256" key="3">
    <source>
        <dbReference type="SAM" id="Phobius"/>
    </source>
</evidence>
<feature type="compositionally biased region" description="Gly residues" evidence="2">
    <location>
        <begin position="592"/>
        <end position="602"/>
    </location>
</feature>
<keyword evidence="1" id="KW-0677">Repeat</keyword>
<feature type="compositionally biased region" description="Basic and acidic residues" evidence="2">
    <location>
        <begin position="323"/>
        <end position="340"/>
    </location>
</feature>
<accession>A0AAN4ZDG1</accession>
<keyword evidence="5" id="KW-1185">Reference proteome</keyword>
<evidence type="ECO:0000256" key="2">
    <source>
        <dbReference type="SAM" id="MobiDB-lite"/>
    </source>
</evidence>
<keyword evidence="3" id="KW-0472">Membrane</keyword>
<proteinExistence type="predicted"/>
<feature type="compositionally biased region" description="Basic and acidic residues" evidence="2">
    <location>
        <begin position="549"/>
        <end position="560"/>
    </location>
</feature>
<feature type="compositionally biased region" description="Low complexity" evidence="2">
    <location>
        <begin position="632"/>
        <end position="681"/>
    </location>
</feature>
<dbReference type="EMBL" id="BTRK01000002">
    <property type="protein sequence ID" value="GMR36493.1"/>
    <property type="molecule type" value="Genomic_DNA"/>
</dbReference>
<feature type="transmembrane region" description="Helical" evidence="3">
    <location>
        <begin position="14"/>
        <end position="38"/>
    </location>
</feature>
<dbReference type="Proteomes" id="UP001328107">
    <property type="component" value="Unassembled WGS sequence"/>
</dbReference>
<evidence type="ECO:0008006" key="6">
    <source>
        <dbReference type="Google" id="ProtNLM"/>
    </source>
</evidence>
<evidence type="ECO:0000313" key="4">
    <source>
        <dbReference type="EMBL" id="GMR36493.1"/>
    </source>
</evidence>
<comment type="caution">
    <text evidence="4">The sequence shown here is derived from an EMBL/GenBank/DDBJ whole genome shotgun (WGS) entry which is preliminary data.</text>
</comment>